<dbReference type="EMBL" id="PKMF04000035">
    <property type="protein sequence ID" value="KAK7856582.1"/>
    <property type="molecule type" value="Genomic_DNA"/>
</dbReference>
<name>A0AAW0LZ47_QUESU</name>
<sequence>MVTAITDVSRCFRNCFGLLLSEAVKGQVGQLDIHCYIVVLLPYGAVPGCVWESRVEDTLKSSNFVWDVHEFEGIVVGLLVVQLLHSTQGIELF</sequence>
<reference evidence="1" key="3">
    <citation type="submission" date="2023-07" db="EMBL/GenBank/DDBJ databases">
        <title>An improved reference 1 genome and first organelle genomes of Quercus suber.</title>
        <authorList>
            <consortium name="Genosuber Consortium"/>
            <person name="Usie A."/>
            <person name="Serra O."/>
            <person name="Barros P."/>
        </authorList>
    </citation>
    <scope>NUCLEOTIDE SEQUENCE</scope>
    <source>
        <strain evidence="1">HL8</strain>
        <tissue evidence="1">Leaves</tissue>
    </source>
</reference>
<accession>A0AAW0LZ47</accession>
<reference evidence="1" key="1">
    <citation type="submission" date="2017-12" db="EMBL/GenBank/DDBJ databases">
        <authorList>
            <person name="Barbosa P."/>
            <person name="Usie A."/>
            <person name="Ramos A.M."/>
        </authorList>
    </citation>
    <scope>NUCLEOTIDE SEQUENCE</scope>
    <source>
        <strain evidence="1">HL8</strain>
        <tissue evidence="1">Leaves</tissue>
    </source>
</reference>
<evidence type="ECO:0000313" key="1">
    <source>
        <dbReference type="EMBL" id="KAK7856582.1"/>
    </source>
</evidence>
<gene>
    <name evidence="1" type="ORF">CFP56_022576</name>
</gene>
<comment type="caution">
    <text evidence="1">The sequence shown here is derived from an EMBL/GenBank/DDBJ whole genome shotgun (WGS) entry which is preliminary data.</text>
</comment>
<organism evidence="1">
    <name type="scientific">Quercus suber</name>
    <name type="common">Cork oak</name>
    <dbReference type="NCBI Taxonomy" id="58331"/>
    <lineage>
        <taxon>Eukaryota</taxon>
        <taxon>Viridiplantae</taxon>
        <taxon>Streptophyta</taxon>
        <taxon>Embryophyta</taxon>
        <taxon>Tracheophyta</taxon>
        <taxon>Spermatophyta</taxon>
        <taxon>Magnoliopsida</taxon>
        <taxon>eudicotyledons</taxon>
        <taxon>Gunneridae</taxon>
        <taxon>Pentapetalae</taxon>
        <taxon>rosids</taxon>
        <taxon>fabids</taxon>
        <taxon>Fagales</taxon>
        <taxon>Fagaceae</taxon>
        <taxon>Quercus</taxon>
    </lineage>
</organism>
<dbReference type="AlphaFoldDB" id="A0AAW0LZ47"/>
<proteinExistence type="predicted"/>
<protein>
    <submittedName>
        <fullName evidence="1">Uncharacterized protein</fullName>
    </submittedName>
</protein>
<reference evidence="1" key="2">
    <citation type="journal article" date="2018" name="Sci. Data">
        <title>The draft genome sequence of cork oak.</title>
        <authorList>
            <person name="Ramos A.M."/>
            <person name="Usie A."/>
            <person name="Barbosa P."/>
            <person name="Barros P.M."/>
            <person name="Capote T."/>
            <person name="Chaves I."/>
            <person name="Simoes F."/>
            <person name="Abreu I."/>
            <person name="Carrasquinho I."/>
            <person name="Faro C."/>
            <person name="Guimaraes J.B."/>
            <person name="Mendonca D."/>
            <person name="Nobrega F."/>
            <person name="Rodrigues L."/>
            <person name="Saibo N.J.M."/>
            <person name="Varela M.C."/>
            <person name="Egas C."/>
            <person name="Matos J."/>
            <person name="Miguel C.M."/>
            <person name="Oliveira M.M."/>
            <person name="Ricardo C.P."/>
            <person name="Goncalves S."/>
        </authorList>
    </citation>
    <scope>NUCLEOTIDE SEQUENCE [LARGE SCALE GENOMIC DNA]</scope>
    <source>
        <strain evidence="1">HL8</strain>
    </source>
</reference>